<accession>A0ABQ8GRD7</accession>
<dbReference type="EMBL" id="JAGTJR010000002">
    <property type="protein sequence ID" value="KAH7063052.1"/>
    <property type="molecule type" value="Genomic_DNA"/>
</dbReference>
<keyword evidence="4" id="KW-1185">Reference proteome</keyword>
<evidence type="ECO:0000313" key="4">
    <source>
        <dbReference type="Proteomes" id="UP000774617"/>
    </source>
</evidence>
<gene>
    <name evidence="3" type="ORF">B0J12DRAFT_693990</name>
</gene>
<feature type="signal peptide" evidence="2">
    <location>
        <begin position="1"/>
        <end position="23"/>
    </location>
</feature>
<dbReference type="Proteomes" id="UP000774617">
    <property type="component" value="Unassembled WGS sequence"/>
</dbReference>
<evidence type="ECO:0000313" key="3">
    <source>
        <dbReference type="EMBL" id="KAH7063052.1"/>
    </source>
</evidence>
<proteinExistence type="predicted"/>
<feature type="chain" id="PRO_5045750060" evidence="2">
    <location>
        <begin position="24"/>
        <end position="220"/>
    </location>
</feature>
<sequence length="220" mass="23845">MPRPPSGGSGLEICIRLLPLTAAALPGPRDNTDGVSTTTECNTVSAKFSAGFAPERVMFLGHGLARSFPGHIHKSSRNHPHTEAQLTNADPRGRSLPKVGIGHEHPGVVCGDFQCVATIKCDPAQLAIRDRQANTIWRIIVRATSEGAVRTALSSLAKLEIRESRSVTEGKLMEGSVPAKPREPLGNNYYLPYLSVRFNLSRDTRQVGWMPQETAKSLSQ</sequence>
<name>A0ABQ8GRD7_9PEZI</name>
<organism evidence="3 4">
    <name type="scientific">Macrophomina phaseolina</name>
    <dbReference type="NCBI Taxonomy" id="35725"/>
    <lineage>
        <taxon>Eukaryota</taxon>
        <taxon>Fungi</taxon>
        <taxon>Dikarya</taxon>
        <taxon>Ascomycota</taxon>
        <taxon>Pezizomycotina</taxon>
        <taxon>Dothideomycetes</taxon>
        <taxon>Dothideomycetes incertae sedis</taxon>
        <taxon>Botryosphaeriales</taxon>
        <taxon>Botryosphaeriaceae</taxon>
        <taxon>Macrophomina</taxon>
    </lineage>
</organism>
<evidence type="ECO:0000256" key="1">
    <source>
        <dbReference type="SAM" id="MobiDB-lite"/>
    </source>
</evidence>
<evidence type="ECO:0000256" key="2">
    <source>
        <dbReference type="SAM" id="SignalP"/>
    </source>
</evidence>
<feature type="region of interest" description="Disordered" evidence="1">
    <location>
        <begin position="72"/>
        <end position="96"/>
    </location>
</feature>
<comment type="caution">
    <text evidence="3">The sequence shown here is derived from an EMBL/GenBank/DDBJ whole genome shotgun (WGS) entry which is preliminary data.</text>
</comment>
<keyword evidence="2" id="KW-0732">Signal</keyword>
<protein>
    <submittedName>
        <fullName evidence="3">Uncharacterized protein</fullName>
    </submittedName>
</protein>
<reference evidence="3 4" key="1">
    <citation type="journal article" date="2021" name="Nat. Commun.">
        <title>Genetic determinants of endophytism in the Arabidopsis root mycobiome.</title>
        <authorList>
            <person name="Mesny F."/>
            <person name="Miyauchi S."/>
            <person name="Thiergart T."/>
            <person name="Pickel B."/>
            <person name="Atanasova L."/>
            <person name="Karlsson M."/>
            <person name="Huettel B."/>
            <person name="Barry K.W."/>
            <person name="Haridas S."/>
            <person name="Chen C."/>
            <person name="Bauer D."/>
            <person name="Andreopoulos W."/>
            <person name="Pangilinan J."/>
            <person name="LaButti K."/>
            <person name="Riley R."/>
            <person name="Lipzen A."/>
            <person name="Clum A."/>
            <person name="Drula E."/>
            <person name="Henrissat B."/>
            <person name="Kohler A."/>
            <person name="Grigoriev I.V."/>
            <person name="Martin F.M."/>
            <person name="Hacquard S."/>
        </authorList>
    </citation>
    <scope>NUCLEOTIDE SEQUENCE [LARGE SCALE GENOMIC DNA]</scope>
    <source>
        <strain evidence="3 4">MPI-SDFR-AT-0080</strain>
    </source>
</reference>